<reference evidence="3 4" key="1">
    <citation type="submission" date="2021-04" db="EMBL/GenBank/DDBJ databases">
        <authorList>
            <person name="Bliznina A."/>
        </authorList>
    </citation>
    <scope>NUCLEOTIDE SEQUENCE [LARGE SCALE GENOMIC DNA]</scope>
</reference>
<feature type="compositionally biased region" description="Basic and acidic residues" evidence="2">
    <location>
        <begin position="1354"/>
        <end position="1368"/>
    </location>
</feature>
<evidence type="ECO:0000256" key="2">
    <source>
        <dbReference type="SAM" id="MobiDB-lite"/>
    </source>
</evidence>
<feature type="compositionally biased region" description="Acidic residues" evidence="2">
    <location>
        <begin position="1586"/>
        <end position="1604"/>
    </location>
</feature>
<feature type="compositionally biased region" description="Acidic residues" evidence="2">
    <location>
        <begin position="398"/>
        <end position="412"/>
    </location>
</feature>
<proteinExistence type="predicted"/>
<feature type="region of interest" description="Disordered" evidence="2">
    <location>
        <begin position="2204"/>
        <end position="2308"/>
    </location>
</feature>
<feature type="compositionally biased region" description="Polar residues" evidence="2">
    <location>
        <begin position="57"/>
        <end position="66"/>
    </location>
</feature>
<name>A0ABN7SVK7_OIKDI</name>
<feature type="compositionally biased region" description="Acidic residues" evidence="2">
    <location>
        <begin position="1048"/>
        <end position="1064"/>
    </location>
</feature>
<feature type="compositionally biased region" description="Basic and acidic residues" evidence="2">
    <location>
        <begin position="1334"/>
        <end position="1347"/>
    </location>
</feature>
<feature type="region of interest" description="Disordered" evidence="2">
    <location>
        <begin position="1334"/>
        <end position="1465"/>
    </location>
</feature>
<dbReference type="EMBL" id="OU015566">
    <property type="protein sequence ID" value="CAG5105483.1"/>
    <property type="molecule type" value="Genomic_DNA"/>
</dbReference>
<feature type="compositionally biased region" description="Basic and acidic residues" evidence="2">
    <location>
        <begin position="19"/>
        <end position="28"/>
    </location>
</feature>
<dbReference type="Proteomes" id="UP001158576">
    <property type="component" value="Chromosome 1"/>
</dbReference>
<feature type="coiled-coil region" evidence="1">
    <location>
        <begin position="233"/>
        <end position="270"/>
    </location>
</feature>
<feature type="compositionally biased region" description="Acidic residues" evidence="2">
    <location>
        <begin position="378"/>
        <end position="389"/>
    </location>
</feature>
<feature type="compositionally biased region" description="Basic and acidic residues" evidence="2">
    <location>
        <begin position="2085"/>
        <end position="2099"/>
    </location>
</feature>
<feature type="compositionally biased region" description="Acidic residues" evidence="2">
    <location>
        <begin position="1369"/>
        <end position="1387"/>
    </location>
</feature>
<feature type="compositionally biased region" description="Polar residues" evidence="2">
    <location>
        <begin position="2026"/>
        <end position="2048"/>
    </location>
</feature>
<feature type="compositionally biased region" description="Acidic residues" evidence="2">
    <location>
        <begin position="2229"/>
        <end position="2243"/>
    </location>
</feature>
<feature type="compositionally biased region" description="Basic and acidic residues" evidence="2">
    <location>
        <begin position="469"/>
        <end position="493"/>
    </location>
</feature>
<feature type="compositionally biased region" description="Acidic residues" evidence="2">
    <location>
        <begin position="1891"/>
        <end position="1916"/>
    </location>
</feature>
<feature type="compositionally biased region" description="Basic and acidic residues" evidence="2">
    <location>
        <begin position="361"/>
        <end position="377"/>
    </location>
</feature>
<feature type="compositionally biased region" description="Basic and acidic residues" evidence="2">
    <location>
        <begin position="1789"/>
        <end position="1801"/>
    </location>
</feature>
<feature type="region of interest" description="Disordered" evidence="2">
    <location>
        <begin position="915"/>
        <end position="987"/>
    </location>
</feature>
<feature type="compositionally biased region" description="Polar residues" evidence="2">
    <location>
        <begin position="350"/>
        <end position="360"/>
    </location>
</feature>
<feature type="compositionally biased region" description="Acidic residues" evidence="2">
    <location>
        <begin position="1556"/>
        <end position="1567"/>
    </location>
</feature>
<feature type="compositionally biased region" description="Polar residues" evidence="2">
    <location>
        <begin position="2290"/>
        <end position="2305"/>
    </location>
</feature>
<feature type="region of interest" description="Disordered" evidence="2">
    <location>
        <begin position="652"/>
        <end position="711"/>
    </location>
</feature>
<feature type="compositionally biased region" description="Basic and acidic residues" evidence="2">
    <location>
        <begin position="1811"/>
        <end position="1841"/>
    </location>
</feature>
<protein>
    <submittedName>
        <fullName evidence="3">Oidioi.mRNA.OKI2018_I69.chr1.g2167.t1.cds</fullName>
    </submittedName>
</protein>
<feature type="region of interest" description="Disordered" evidence="2">
    <location>
        <begin position="1040"/>
        <end position="1064"/>
    </location>
</feature>
<feature type="compositionally biased region" description="Basic and acidic residues" evidence="2">
    <location>
        <begin position="434"/>
        <end position="455"/>
    </location>
</feature>
<feature type="compositionally biased region" description="Acidic residues" evidence="2">
    <location>
        <begin position="2000"/>
        <end position="2021"/>
    </location>
</feature>
<feature type="compositionally biased region" description="Basic and acidic residues" evidence="2">
    <location>
        <begin position="1388"/>
        <end position="1400"/>
    </location>
</feature>
<accession>A0ABN7SVK7</accession>
<feature type="compositionally biased region" description="Acidic residues" evidence="2">
    <location>
        <begin position="1631"/>
        <end position="1647"/>
    </location>
</feature>
<feature type="compositionally biased region" description="Acidic residues" evidence="2">
    <location>
        <begin position="2118"/>
        <end position="2133"/>
    </location>
</feature>
<keyword evidence="4" id="KW-1185">Reference proteome</keyword>
<feature type="compositionally biased region" description="Basic and acidic residues" evidence="2">
    <location>
        <begin position="672"/>
        <end position="687"/>
    </location>
</feature>
<organism evidence="3 4">
    <name type="scientific">Oikopleura dioica</name>
    <name type="common">Tunicate</name>
    <dbReference type="NCBI Taxonomy" id="34765"/>
    <lineage>
        <taxon>Eukaryota</taxon>
        <taxon>Metazoa</taxon>
        <taxon>Chordata</taxon>
        <taxon>Tunicata</taxon>
        <taxon>Appendicularia</taxon>
        <taxon>Copelata</taxon>
        <taxon>Oikopleuridae</taxon>
        <taxon>Oikopleura</taxon>
    </lineage>
</organism>
<feature type="region of interest" description="Disordered" evidence="2">
    <location>
        <begin position="350"/>
        <end position="412"/>
    </location>
</feature>
<feature type="region of interest" description="Disordered" evidence="2">
    <location>
        <begin position="1953"/>
        <end position="2142"/>
    </location>
</feature>
<feature type="compositionally biased region" description="Acidic residues" evidence="2">
    <location>
        <begin position="1738"/>
        <end position="1749"/>
    </location>
</feature>
<feature type="region of interest" description="Disordered" evidence="2">
    <location>
        <begin position="1881"/>
        <end position="1925"/>
    </location>
</feature>
<feature type="compositionally biased region" description="Polar residues" evidence="2">
    <location>
        <begin position="963"/>
        <end position="974"/>
    </location>
</feature>
<feature type="compositionally biased region" description="Acidic residues" evidence="2">
    <location>
        <begin position="1701"/>
        <end position="1712"/>
    </location>
</feature>
<feature type="region of interest" description="Disordered" evidence="2">
    <location>
        <begin position="1262"/>
        <end position="1322"/>
    </location>
</feature>
<feature type="compositionally biased region" description="Basic and acidic residues" evidence="2">
    <location>
        <begin position="1298"/>
        <end position="1311"/>
    </location>
</feature>
<feature type="compositionally biased region" description="Acidic residues" evidence="2">
    <location>
        <begin position="77"/>
        <end position="88"/>
    </location>
</feature>
<feature type="region of interest" description="Disordered" evidence="2">
    <location>
        <begin position="434"/>
        <end position="495"/>
    </location>
</feature>
<evidence type="ECO:0000313" key="3">
    <source>
        <dbReference type="EMBL" id="CAG5105483.1"/>
    </source>
</evidence>
<feature type="compositionally biased region" description="Basic and acidic residues" evidence="2">
    <location>
        <begin position="949"/>
        <end position="960"/>
    </location>
</feature>
<keyword evidence="1" id="KW-0175">Coiled coil</keyword>
<feature type="compositionally biased region" description="Basic and acidic residues" evidence="2">
    <location>
        <begin position="2244"/>
        <end position="2253"/>
    </location>
</feature>
<gene>
    <name evidence="3" type="ORF">OKIOD_LOCUS10932</name>
</gene>
<evidence type="ECO:0000313" key="4">
    <source>
        <dbReference type="Proteomes" id="UP001158576"/>
    </source>
</evidence>
<feature type="region of interest" description="Disordered" evidence="2">
    <location>
        <begin position="1789"/>
        <end position="1841"/>
    </location>
</feature>
<evidence type="ECO:0000256" key="1">
    <source>
        <dbReference type="SAM" id="Coils"/>
    </source>
</evidence>
<feature type="region of interest" description="Disordered" evidence="2">
    <location>
        <begin position="1"/>
        <end position="88"/>
    </location>
</feature>
<feature type="compositionally biased region" description="Acidic residues" evidence="2">
    <location>
        <begin position="1960"/>
        <end position="1971"/>
    </location>
</feature>
<feature type="compositionally biased region" description="Acidic residues" evidence="2">
    <location>
        <begin position="1265"/>
        <end position="1277"/>
    </location>
</feature>
<sequence length="2440" mass="276243">MGNCAGKPKTKEPPVSSRAKIESPRQPKETAAQKQNKPATPPKTEVDQRGPRPDPFTKTSSETKWITPTPKKPEVIVEPEPEPVAEPEPEPVIEQVIDQPEQAQQTSADIAVDDDQKEIDANAVNDFADALSDSCKRVALEEIDIQKDEVEGETIITPDFVEETLIQPIKREDSMKNRIEGKTLADYTKETPIEKVTEATQEVEAFIEEEFIAPVERQESLKDRIEGKTFEEYQKAQEEAEDLADVGKEIEAALNELESSQVALDSVRQANLEATIEAVTKPFESAQQSSNRAQTEIKDEYDYVQNIGSSVEKFKPAEQASAPKSIGPQYSSLADAPIIYDDLEEEYFSAQSSVPTSTKFDSAESRDIFSNETSRNDELEDEEVDDEIVEGGLNSNSFDEELEGEEKEDLLQQEDCGIMEDQQAPSIHKIHLKNVIDTEKDETAEPAQEKPKFTEDDGEPGNLIEDYEDQLKDDSSKDVAKETSKADKEKTDETVSEIIECSTEATEVEEPVEAVATSKEDIVHHGFIEIIPKDGSEIITKEYEIVEKPQSDLPEEIADHESEALESTQTDVEDLYKTEASEFPTEMDILSEPDSREAYHPLESMIRHLSLDVNMDEAMVPENLEPIVQFHEESKCKETLDKLALTLADDFENQGETSFREIDEPEIEIEEEKTPKEEADNSGRSEFEPIENQSAEEEEPETQVQGDQPVAEEKVLDAVVEEIFKKFIPNPEAYVPVYDYSRPALYEQQVFEKTEDVSSSPVPKDDNRVTQENIESFFRSVSQENVNAEPKQEEKEYTPVFYYSRPSPVDEDVVASEVLKTPEIVEKGIEISETKEYTTVFDYSRPSPYDPEVVESEVEKTVEISDSLANEDEKIQKPEPAEYKTVFDYSRPSPYDQDIVDSEVEKVEPVMKEVFEQEPESAVSEEKEYSTVFDYSRPTPYDQTVVDSEVEKPKEEESKILNDLSSATPDQENAVNPEVSTEEERNPIANYKVVFDYSRPSPFDQEIVDSETVKDESEVEHVPVFDYSRPAPFDYEVVHSETDKDDKSVEEEAQDLQNNDECEYEAENTETVEVAQPEGKPIQEISLAEDFEDPVAPVPIYDAVDLENNDEPFEVIEQEYIPVYDYSRPAPAGDLIMVKQDESGTKIFIPEIGTDEINVKTIDLENKQEEIDEPVSAESIEPEIDRPTAENVENFFRSISRENINEAVEKECPLDKIAHQLSLDVDVDQVPEPKEEIYKVKEERNDEDIDRFASEMVKQVLASDDLLESDKETEENEENKPQETESTLNENKLSVSVEKVREDDNEEKKSEPPTPDVEVWEIDNEFYVYEKRKVEKYLEPEKEKETEAEQESEAATKQEPDNFTSEKTEDAEELYAESSADESSADEEPAKRVSFSDRPAELIGTQVIPTETIPDLPPVDEKPSSEVVAGLEKEEETPTFEYSMSPEVKDEQPVFDLSEPSSAQFEQPEIVQKIVEGIVQTRELDEQEPVGAVIENVIKKEATDLDTQRDLENNDELDYKNEAPAALKITEPEVIATEDIIDTRKLDEQDVVEEEVEAVQEEPDLENNDEKEYVPVFDYSRPAPQEDLDTERDLGNNDEIDYENETPAALKITEPEVIATHDIPETRKLEEQDDVAEEVEATLDEPDLQNNDEKEYLPVFDYSRPATIPKEETRSGEEINILQEEDEIQEEKHQLDSSDLQNEDEDDLEEPESLEHLTQDQVENFFKSVFKPPVQSEEPTEPEEELSLSDEERALEEEIRKAQELEQLERQLDTLENQYLDGEEAKVALPRDVETFIEKLRATTPPPPKEPTPEPPKEPTPEPQKEATPEPPKDPKDMTLDERLKMINKDVLELLEPADVPVSTVKDEEVERSFGCRVESEPKLELTPEPAEIELQPEIELEPEVVLEPEVEEESQPDEKRSKLDNEITSVYSEYSTAKNKKQLESFYAVKLGDESPKQEDEDQAELELECQEIPSSDNLEDPETTPTKSAVPVQVQLDVDVDTIEEEDEEDEEPESELVAEEQVVSNQTSVHLLTDSQNESLKTELTQIDALQESEPQATATEEEVKPEVIEPAYEVSEAPITARDDFIQPQMEKQDSEEVSEEIVADSVTDKSIEFENEEEQSEDKSEETEDKSQETVVEAPFVTPKVAFSEPEIPKSVGFAEPEPVVELQGDFESSFIDRIAEEMINSIILEATRIVEIDQQNDTSEKDDSDPFQVSQSSKISIEDNIDDDISIPTDDELEHVSDDEIKVRQLSTDSTDELLNVPSPLARPDEPSPTVMTPAVLKTPDSQTFFPENDQSSEPGDNIYDFVEDELEPGDDIHGLIDSARASREASLKGSQRSINKLVQSIDDDVPDIYSKPDRPSTPERIVDQLQDEASKAEEPVTIARKSSISVSMEALEREGSPTRVEINVAQQSPQILKHTINVGFKKDPKNGMV</sequence>
<feature type="region of interest" description="Disordered" evidence="2">
    <location>
        <begin position="1556"/>
        <end position="1753"/>
    </location>
</feature>